<evidence type="ECO:0000313" key="10">
    <source>
        <dbReference type="EMBL" id="CAD1468536.1"/>
    </source>
</evidence>
<organism evidence="10 11">
    <name type="scientific">Heterotrigona itama</name>
    <dbReference type="NCBI Taxonomy" id="395501"/>
    <lineage>
        <taxon>Eukaryota</taxon>
        <taxon>Metazoa</taxon>
        <taxon>Ecdysozoa</taxon>
        <taxon>Arthropoda</taxon>
        <taxon>Hexapoda</taxon>
        <taxon>Insecta</taxon>
        <taxon>Pterygota</taxon>
        <taxon>Neoptera</taxon>
        <taxon>Endopterygota</taxon>
        <taxon>Hymenoptera</taxon>
        <taxon>Apocrita</taxon>
        <taxon>Aculeata</taxon>
        <taxon>Apoidea</taxon>
        <taxon>Anthophila</taxon>
        <taxon>Apidae</taxon>
        <taxon>Heterotrigona</taxon>
    </lineage>
</organism>
<dbReference type="GO" id="GO:0004984">
    <property type="term" value="F:olfactory receptor activity"/>
    <property type="evidence" value="ECO:0007669"/>
    <property type="project" value="InterPro"/>
</dbReference>
<evidence type="ECO:0000313" key="11">
    <source>
        <dbReference type="Proteomes" id="UP000752696"/>
    </source>
</evidence>
<evidence type="ECO:0000256" key="1">
    <source>
        <dbReference type="ARBA" id="ARBA00004141"/>
    </source>
</evidence>
<keyword evidence="11" id="KW-1185">Reference proteome</keyword>
<keyword evidence="7" id="KW-0675">Receptor</keyword>
<evidence type="ECO:0000256" key="8">
    <source>
        <dbReference type="ARBA" id="ARBA00023224"/>
    </source>
</evidence>
<dbReference type="GO" id="GO:0005549">
    <property type="term" value="F:odorant binding"/>
    <property type="evidence" value="ECO:0007669"/>
    <property type="project" value="InterPro"/>
</dbReference>
<keyword evidence="8" id="KW-0807">Transducer</keyword>
<evidence type="ECO:0000256" key="3">
    <source>
        <dbReference type="ARBA" id="ARBA00022692"/>
    </source>
</evidence>
<dbReference type="Pfam" id="PF02949">
    <property type="entry name" value="7tm_6"/>
    <property type="match status" value="1"/>
</dbReference>
<keyword evidence="6 9" id="KW-0472">Membrane</keyword>
<keyword evidence="3 9" id="KW-0812">Transmembrane</keyword>
<keyword evidence="5 9" id="KW-1133">Transmembrane helix</keyword>
<protein>
    <recommendedName>
        <fullName evidence="12">Odorant receptor</fullName>
    </recommendedName>
</protein>
<evidence type="ECO:0000256" key="6">
    <source>
        <dbReference type="ARBA" id="ARBA00023136"/>
    </source>
</evidence>
<evidence type="ECO:0000256" key="2">
    <source>
        <dbReference type="ARBA" id="ARBA00022606"/>
    </source>
</evidence>
<dbReference type="InterPro" id="IPR004117">
    <property type="entry name" value="7tm6_olfct_rcpt"/>
</dbReference>
<feature type="non-terminal residue" evidence="10">
    <location>
        <position position="160"/>
    </location>
</feature>
<evidence type="ECO:0000256" key="7">
    <source>
        <dbReference type="ARBA" id="ARBA00023170"/>
    </source>
</evidence>
<comment type="subcellular location">
    <subcellularLocation>
        <location evidence="1">Membrane</location>
        <topology evidence="1">Multi-pass membrane protein</topology>
    </subcellularLocation>
</comment>
<dbReference type="OrthoDB" id="8185860at2759"/>
<keyword evidence="2" id="KW-0716">Sensory transduction</keyword>
<feature type="transmembrane region" description="Helical" evidence="9">
    <location>
        <begin position="12"/>
        <end position="33"/>
    </location>
</feature>
<comment type="caution">
    <text evidence="10">The sequence shown here is derived from an EMBL/GenBank/DDBJ whole genome shotgun (WGS) entry which is preliminary data.</text>
</comment>
<gene>
    <name evidence="10" type="ORF">MHI_LOCUS52919</name>
</gene>
<proteinExistence type="predicted"/>
<feature type="non-terminal residue" evidence="10">
    <location>
        <position position="1"/>
    </location>
</feature>
<accession>A0A6V7GU47</accession>
<dbReference type="AlphaFoldDB" id="A0A6V7GU47"/>
<name>A0A6V7GU47_9HYME</name>
<dbReference type="EMBL" id="CAJDYZ010000721">
    <property type="protein sequence ID" value="CAD1468536.1"/>
    <property type="molecule type" value="Genomic_DNA"/>
</dbReference>
<evidence type="ECO:0000256" key="4">
    <source>
        <dbReference type="ARBA" id="ARBA00022725"/>
    </source>
</evidence>
<evidence type="ECO:0008006" key="12">
    <source>
        <dbReference type="Google" id="ProtNLM"/>
    </source>
</evidence>
<dbReference type="GO" id="GO:0016020">
    <property type="term" value="C:membrane"/>
    <property type="evidence" value="ECO:0007669"/>
    <property type="project" value="UniProtKB-SubCell"/>
</dbReference>
<feature type="transmembrane region" description="Helical" evidence="9">
    <location>
        <begin position="39"/>
        <end position="59"/>
    </location>
</feature>
<evidence type="ECO:0000256" key="5">
    <source>
        <dbReference type="ARBA" id="ARBA00022989"/>
    </source>
</evidence>
<keyword evidence="4" id="KW-0552">Olfaction</keyword>
<evidence type="ECO:0000256" key="9">
    <source>
        <dbReference type="SAM" id="Phobius"/>
    </source>
</evidence>
<sequence length="160" mass="18760">YAEEVINNFRFVVLCAIVVSTIALTLCGVTLIMDSPLIMKMRFVVISLTVLTEIYIYAWPADYMKDMSMHVSRSAYDLIWYKQTLIMQKNLLNVLAYQKPVTFSISFIIPDLSLRYYCSLNSNEELQKTKYESLHRISQIFIFDTLYNLMPLFLNYDRSS</sequence>
<reference evidence="10" key="1">
    <citation type="submission" date="2020-07" db="EMBL/GenBank/DDBJ databases">
        <authorList>
            <person name="Nazaruddin N."/>
        </authorList>
    </citation>
    <scope>NUCLEOTIDE SEQUENCE</scope>
</reference>
<dbReference type="Proteomes" id="UP000752696">
    <property type="component" value="Unassembled WGS sequence"/>
</dbReference>
<dbReference type="GO" id="GO:0007165">
    <property type="term" value="P:signal transduction"/>
    <property type="evidence" value="ECO:0007669"/>
    <property type="project" value="UniProtKB-KW"/>
</dbReference>